<evidence type="ECO:0000313" key="7">
    <source>
        <dbReference type="Proteomes" id="UP000199696"/>
    </source>
</evidence>
<feature type="site" description="Transition state stabilizer" evidence="4">
    <location>
        <position position="36"/>
    </location>
</feature>
<evidence type="ECO:0000256" key="5">
    <source>
        <dbReference type="SAM" id="MobiDB-lite"/>
    </source>
</evidence>
<dbReference type="InterPro" id="IPR002347">
    <property type="entry name" value="SDR_fam"/>
</dbReference>
<dbReference type="EC" id="2.7.7.60" evidence="4"/>
<dbReference type="GO" id="GO:0019288">
    <property type="term" value="P:isopentenyl diphosphate biosynthetic process, methylerythritol 4-phosphate pathway"/>
    <property type="evidence" value="ECO:0007669"/>
    <property type="project" value="UniProtKB-UniRule"/>
</dbReference>
<comment type="catalytic activity">
    <reaction evidence="4">
        <text>2-C-methyl-D-erythritol 4-phosphate + CTP + H(+) = 4-CDP-2-C-methyl-D-erythritol + diphosphate</text>
        <dbReference type="Rhea" id="RHEA:13429"/>
        <dbReference type="ChEBI" id="CHEBI:15378"/>
        <dbReference type="ChEBI" id="CHEBI:33019"/>
        <dbReference type="ChEBI" id="CHEBI:37563"/>
        <dbReference type="ChEBI" id="CHEBI:57823"/>
        <dbReference type="ChEBI" id="CHEBI:58262"/>
        <dbReference type="EC" id="2.7.7.60"/>
    </reaction>
</comment>
<dbReference type="Proteomes" id="UP000199696">
    <property type="component" value="Unassembled WGS sequence"/>
</dbReference>
<dbReference type="Pfam" id="PF00106">
    <property type="entry name" value="adh_short"/>
    <property type="match status" value="1"/>
</dbReference>
<dbReference type="UniPathway" id="UPA00056">
    <property type="reaction ID" value="UER00093"/>
</dbReference>
<keyword evidence="3 4" id="KW-0548">Nucleotidyltransferase</keyword>
<dbReference type="SUPFAM" id="SSF53448">
    <property type="entry name" value="Nucleotide-diphospho-sugar transferases"/>
    <property type="match status" value="1"/>
</dbReference>
<dbReference type="PRINTS" id="PR00080">
    <property type="entry name" value="SDRFAMILY"/>
</dbReference>
<organism evidence="6 7">
    <name type="scientific">Micromonospora eburnea</name>
    <dbReference type="NCBI Taxonomy" id="227316"/>
    <lineage>
        <taxon>Bacteria</taxon>
        <taxon>Bacillati</taxon>
        <taxon>Actinomycetota</taxon>
        <taxon>Actinomycetes</taxon>
        <taxon>Micromonosporales</taxon>
        <taxon>Micromonosporaceae</taxon>
        <taxon>Micromonospora</taxon>
    </lineage>
</organism>
<comment type="function">
    <text evidence="4">Catalyzes the formation of 4-diphosphocytidyl-2-C-methyl-D-erythritol from CTP and 2-C-methyl-D-erythritol 4-phosphate (MEP).</text>
</comment>
<dbReference type="EMBL" id="FMHY01000002">
    <property type="protein sequence ID" value="SCL48575.1"/>
    <property type="molecule type" value="Genomic_DNA"/>
</dbReference>
<reference evidence="7" key="1">
    <citation type="submission" date="2016-06" db="EMBL/GenBank/DDBJ databases">
        <authorList>
            <person name="Varghese N."/>
            <person name="Submissions Spin"/>
        </authorList>
    </citation>
    <scope>NUCLEOTIDE SEQUENCE [LARGE SCALE GENOMIC DNA]</scope>
    <source>
        <strain evidence="7">DSM 44814</strain>
    </source>
</reference>
<comment type="similarity">
    <text evidence="4">Belongs to the IspD/TarI cytidylyltransferase family. IspD subfamily.</text>
</comment>
<accession>A0A1C6U3D2</accession>
<dbReference type="FunFam" id="3.90.550.10:FF:000003">
    <property type="entry name" value="2-C-methyl-D-erythritol 4-phosphate cytidylyltransferase"/>
    <property type="match status" value="1"/>
</dbReference>
<dbReference type="Gene3D" id="3.90.550.10">
    <property type="entry name" value="Spore Coat Polysaccharide Biosynthesis Protein SpsA, Chain A"/>
    <property type="match status" value="1"/>
</dbReference>
<dbReference type="AlphaFoldDB" id="A0A1C6U3D2"/>
<evidence type="ECO:0000256" key="1">
    <source>
        <dbReference type="ARBA" id="ARBA00006484"/>
    </source>
</evidence>
<dbReference type="Pfam" id="PF01128">
    <property type="entry name" value="IspD"/>
    <property type="match status" value="1"/>
</dbReference>
<dbReference type="CDD" id="cd05233">
    <property type="entry name" value="SDR_c"/>
    <property type="match status" value="1"/>
</dbReference>
<dbReference type="InterPro" id="IPR034683">
    <property type="entry name" value="IspD/TarI"/>
</dbReference>
<dbReference type="InterPro" id="IPR020904">
    <property type="entry name" value="Sc_DH/Rdtase_CS"/>
</dbReference>
<dbReference type="GO" id="GO:0050518">
    <property type="term" value="F:2-C-methyl-D-erythritol 4-phosphate cytidylyltransferase activity"/>
    <property type="evidence" value="ECO:0007669"/>
    <property type="project" value="UniProtKB-UniRule"/>
</dbReference>
<dbReference type="STRING" id="227316.GA0070604_1730"/>
<comment type="similarity">
    <text evidence="1">Belongs to the short-chain dehydrogenases/reductases (SDR) family.</text>
</comment>
<dbReference type="InterPro" id="IPR001228">
    <property type="entry name" value="IspD"/>
</dbReference>
<dbReference type="SUPFAM" id="SSF51735">
    <property type="entry name" value="NAD(P)-binding Rossmann-fold domains"/>
    <property type="match status" value="1"/>
</dbReference>
<gene>
    <name evidence="4" type="primary">ispD</name>
    <name evidence="6" type="ORF">GA0070604_1730</name>
</gene>
<comment type="pathway">
    <text evidence="4">Isoprenoid biosynthesis; isopentenyl diphosphate biosynthesis via DXP pathway; isopentenyl diphosphate from 1-deoxy-D-xylulose 5-phosphate: step 2/6.</text>
</comment>
<keyword evidence="4" id="KW-0414">Isoprene biosynthesis</keyword>
<feature type="region of interest" description="Disordered" evidence="5">
    <location>
        <begin position="479"/>
        <end position="548"/>
    </location>
</feature>
<dbReference type="PANTHER" id="PTHR32125:SF4">
    <property type="entry name" value="2-C-METHYL-D-ERYTHRITOL 4-PHOSPHATE CYTIDYLYLTRANSFERASE, CHLOROPLASTIC"/>
    <property type="match status" value="1"/>
</dbReference>
<dbReference type="CDD" id="cd02516">
    <property type="entry name" value="CDP-ME_synthetase"/>
    <property type="match status" value="1"/>
</dbReference>
<name>A0A1C6U3D2_9ACTN</name>
<evidence type="ECO:0000256" key="3">
    <source>
        <dbReference type="ARBA" id="ARBA00022695"/>
    </source>
</evidence>
<dbReference type="PRINTS" id="PR00081">
    <property type="entry name" value="GDHRDH"/>
</dbReference>
<dbReference type="InterPro" id="IPR029044">
    <property type="entry name" value="Nucleotide-diphossugar_trans"/>
</dbReference>
<feature type="site" description="Transition state stabilizer" evidence="4">
    <location>
        <position position="43"/>
    </location>
</feature>
<evidence type="ECO:0000256" key="2">
    <source>
        <dbReference type="ARBA" id="ARBA00022679"/>
    </source>
</evidence>
<dbReference type="HAMAP" id="MF_00108">
    <property type="entry name" value="IspD"/>
    <property type="match status" value="1"/>
</dbReference>
<feature type="site" description="Positions MEP for the nucleophilic attack" evidence="4">
    <location>
        <position position="175"/>
    </location>
</feature>
<dbReference type="InterPro" id="IPR036291">
    <property type="entry name" value="NAD(P)-bd_dom_sf"/>
</dbReference>
<feature type="compositionally biased region" description="Low complexity" evidence="5">
    <location>
        <begin position="529"/>
        <end position="539"/>
    </location>
</feature>
<dbReference type="Gene3D" id="3.40.50.720">
    <property type="entry name" value="NAD(P)-binding Rossmann-like Domain"/>
    <property type="match status" value="1"/>
</dbReference>
<sequence>MTQDRTTAPDATPANPAPWRPARTVAVILAGGTGTRLGLGIPKQLLKIAGKPIIEHTLAVFEAAPEIDEIIVLMAAGHIAEAQRIVAGAGFRKISKVIEGGDTRNDTTRIALDAIGEGDVNILFHDAVRPLVSARIVRECVNALWTYAAVDVAIPSADTIIQVDENDCITDIPVRSTLRRGQTPQAFRSPTIREAYRRAEGDPDFAATDDCGVVLRYLPGTPIKVIDGSDENIKVTHPVDVHLADKLFQLAAAQAPRLTDHHGYTEELTGRTIVVFGGSYGIGHDLTELARGYGARVFPFSRSTTGTHVERAEDVAAALRTAFEATGRIDHVVVTAGILERGALAEMDQETMDQLLHVNFVGPVTIARQSLPYLQQTKGQLLLYTSSSYTRGRARYALYSATKAALVNLTQALADEWAEFGVRVNCVNPERTATPMRTRAFGDEPEHTLLSAEAVAQASLDVLVSDLTGQVIDVRRAPGEPAAGEQVAAVPTQPDAHPADNGASRPELELSDDGSRSRRGASRAELESSEQLPAAATPGRAGGGSDAW</sequence>
<evidence type="ECO:0000256" key="4">
    <source>
        <dbReference type="HAMAP-Rule" id="MF_00108"/>
    </source>
</evidence>
<dbReference type="NCBIfam" id="NF001183">
    <property type="entry name" value="PRK00155.1-3"/>
    <property type="match status" value="1"/>
</dbReference>
<dbReference type="PANTHER" id="PTHR32125">
    <property type="entry name" value="2-C-METHYL-D-ERYTHRITOL 4-PHOSPHATE CYTIDYLYLTRANSFERASE, CHLOROPLASTIC"/>
    <property type="match status" value="1"/>
</dbReference>
<dbReference type="PROSITE" id="PS00061">
    <property type="entry name" value="ADH_SHORT"/>
    <property type="match status" value="1"/>
</dbReference>
<protein>
    <recommendedName>
        <fullName evidence="4">2-C-methyl-D-erythritol 4-phosphate cytidylyltransferase</fullName>
        <ecNumber evidence="4">2.7.7.60</ecNumber>
    </recommendedName>
    <alternativeName>
        <fullName evidence="4">4-diphosphocytidyl-2C-methyl-D-erythritol synthase</fullName>
    </alternativeName>
    <alternativeName>
        <fullName evidence="4">MEP cytidylyltransferase</fullName>
        <shortName evidence="4">MCT</shortName>
    </alternativeName>
</protein>
<feature type="site" description="Positions MEP for the nucleophilic attack" evidence="4">
    <location>
        <position position="234"/>
    </location>
</feature>
<evidence type="ECO:0000313" key="6">
    <source>
        <dbReference type="EMBL" id="SCL48575.1"/>
    </source>
</evidence>
<keyword evidence="7" id="KW-1185">Reference proteome</keyword>
<keyword evidence="2 4" id="KW-0808">Transferase</keyword>
<dbReference type="InterPro" id="IPR050088">
    <property type="entry name" value="IspD/TarI_cytidylyltransf_bact"/>
</dbReference>
<proteinExistence type="inferred from homology"/>